<name>A0A1A7WME0_9TELE</name>
<organism evidence="1">
    <name type="scientific">Iconisemion striatum</name>
    <dbReference type="NCBI Taxonomy" id="60296"/>
    <lineage>
        <taxon>Eukaryota</taxon>
        <taxon>Metazoa</taxon>
        <taxon>Chordata</taxon>
        <taxon>Craniata</taxon>
        <taxon>Vertebrata</taxon>
        <taxon>Euteleostomi</taxon>
        <taxon>Actinopterygii</taxon>
        <taxon>Neopterygii</taxon>
        <taxon>Teleostei</taxon>
        <taxon>Neoteleostei</taxon>
        <taxon>Acanthomorphata</taxon>
        <taxon>Ovalentaria</taxon>
        <taxon>Atherinomorphae</taxon>
        <taxon>Cyprinodontiformes</taxon>
        <taxon>Nothobranchiidae</taxon>
        <taxon>Iconisemion</taxon>
    </lineage>
</organism>
<reference evidence="1" key="1">
    <citation type="submission" date="2016-05" db="EMBL/GenBank/DDBJ databases">
        <authorList>
            <person name="Lavstsen T."/>
            <person name="Jespersen J.S."/>
        </authorList>
    </citation>
    <scope>NUCLEOTIDE SEQUENCE</scope>
    <source>
        <tissue evidence="1">Brain</tissue>
    </source>
</reference>
<dbReference type="AlphaFoldDB" id="A0A1A7WME0"/>
<feature type="non-terminal residue" evidence="1">
    <location>
        <position position="51"/>
    </location>
</feature>
<sequence length="51" mass="5843">MLHIFSKSVVKSVISWACWGSRPKRTGCVLGTTVEPLEIMVQRRILHHEQP</sequence>
<reference evidence="1" key="2">
    <citation type="submission" date="2016-06" db="EMBL/GenBank/DDBJ databases">
        <title>The genome of a short-lived fish provides insights into sex chromosome evolution and the genetic control of aging.</title>
        <authorList>
            <person name="Reichwald K."/>
            <person name="Felder M."/>
            <person name="Petzold A."/>
            <person name="Koch P."/>
            <person name="Groth M."/>
            <person name="Platzer M."/>
        </authorList>
    </citation>
    <scope>NUCLEOTIDE SEQUENCE</scope>
    <source>
        <tissue evidence="1">Brain</tissue>
    </source>
</reference>
<accession>A0A1A7WME0</accession>
<protein>
    <submittedName>
        <fullName evidence="1">Uncharacterized protein</fullName>
    </submittedName>
</protein>
<proteinExistence type="predicted"/>
<evidence type="ECO:0000313" key="1">
    <source>
        <dbReference type="EMBL" id="SBP06704.1"/>
    </source>
</evidence>
<dbReference type="EMBL" id="HADW01005304">
    <property type="protein sequence ID" value="SBP06704.1"/>
    <property type="molecule type" value="Transcribed_RNA"/>
</dbReference>
<gene>
    <name evidence="1" type="primary">Nfu_g_1_024533</name>
</gene>